<dbReference type="Proteomes" id="UP001054837">
    <property type="component" value="Unassembled WGS sequence"/>
</dbReference>
<protein>
    <submittedName>
        <fullName evidence="1">Uncharacterized protein</fullName>
    </submittedName>
</protein>
<sequence>MTLIAQFPCDRIELSGRTAARGRALRRPRFDEFRAKSVASTKWTERVLVWTGGQHRWVSEVLERAKLGQKSLVSLLGDELDKSVRRIEEVEEDGRRLLIPIHLTLGQFQIKCLTFEK</sequence>
<name>A0AAV4WIX0_9ARAC</name>
<proteinExistence type="predicted"/>
<organism evidence="1 2">
    <name type="scientific">Caerostris darwini</name>
    <dbReference type="NCBI Taxonomy" id="1538125"/>
    <lineage>
        <taxon>Eukaryota</taxon>
        <taxon>Metazoa</taxon>
        <taxon>Ecdysozoa</taxon>
        <taxon>Arthropoda</taxon>
        <taxon>Chelicerata</taxon>
        <taxon>Arachnida</taxon>
        <taxon>Araneae</taxon>
        <taxon>Araneomorphae</taxon>
        <taxon>Entelegynae</taxon>
        <taxon>Araneoidea</taxon>
        <taxon>Araneidae</taxon>
        <taxon>Caerostris</taxon>
    </lineage>
</organism>
<dbReference type="AlphaFoldDB" id="A0AAV4WIX0"/>
<keyword evidence="2" id="KW-1185">Reference proteome</keyword>
<accession>A0AAV4WIX0</accession>
<evidence type="ECO:0000313" key="1">
    <source>
        <dbReference type="EMBL" id="GIY82496.1"/>
    </source>
</evidence>
<dbReference type="EMBL" id="BPLQ01014724">
    <property type="protein sequence ID" value="GIY82496.1"/>
    <property type="molecule type" value="Genomic_DNA"/>
</dbReference>
<reference evidence="1 2" key="1">
    <citation type="submission" date="2021-06" db="EMBL/GenBank/DDBJ databases">
        <title>Caerostris darwini draft genome.</title>
        <authorList>
            <person name="Kono N."/>
            <person name="Arakawa K."/>
        </authorList>
    </citation>
    <scope>NUCLEOTIDE SEQUENCE [LARGE SCALE GENOMIC DNA]</scope>
</reference>
<gene>
    <name evidence="1" type="ORF">CDAR_548791</name>
</gene>
<comment type="caution">
    <text evidence="1">The sequence shown here is derived from an EMBL/GenBank/DDBJ whole genome shotgun (WGS) entry which is preliminary data.</text>
</comment>
<evidence type="ECO:0000313" key="2">
    <source>
        <dbReference type="Proteomes" id="UP001054837"/>
    </source>
</evidence>